<dbReference type="Pfam" id="PF07992">
    <property type="entry name" value="Pyr_redox_2"/>
    <property type="match status" value="1"/>
</dbReference>
<organism evidence="3 4">
    <name type="scientific">Pleurotus eryngii</name>
    <name type="common">Boletus of the steppes</name>
    <dbReference type="NCBI Taxonomy" id="5323"/>
    <lineage>
        <taxon>Eukaryota</taxon>
        <taxon>Fungi</taxon>
        <taxon>Dikarya</taxon>
        <taxon>Basidiomycota</taxon>
        <taxon>Agaricomycotina</taxon>
        <taxon>Agaricomycetes</taxon>
        <taxon>Agaricomycetidae</taxon>
        <taxon>Agaricales</taxon>
        <taxon>Pleurotineae</taxon>
        <taxon>Pleurotaceae</taxon>
        <taxon>Pleurotus</taxon>
    </lineage>
</organism>
<name>A0A9P6D2B7_PLEER</name>
<dbReference type="OrthoDB" id="74360at2759"/>
<evidence type="ECO:0000256" key="1">
    <source>
        <dbReference type="ARBA" id="ARBA00010139"/>
    </source>
</evidence>
<dbReference type="Proteomes" id="UP000807025">
    <property type="component" value="Unassembled WGS sequence"/>
</dbReference>
<dbReference type="AlphaFoldDB" id="A0A9P6D2B7"/>
<keyword evidence="4" id="KW-1185">Reference proteome</keyword>
<dbReference type="EMBL" id="MU154660">
    <property type="protein sequence ID" value="KAF9489786.1"/>
    <property type="molecule type" value="Genomic_DNA"/>
</dbReference>
<dbReference type="InterPro" id="IPR023753">
    <property type="entry name" value="FAD/NAD-binding_dom"/>
</dbReference>
<gene>
    <name evidence="3" type="ORF">BDN71DRAFT_1593237</name>
</gene>
<reference evidence="3" key="1">
    <citation type="submission" date="2020-11" db="EMBL/GenBank/DDBJ databases">
        <authorList>
            <consortium name="DOE Joint Genome Institute"/>
            <person name="Ahrendt S."/>
            <person name="Riley R."/>
            <person name="Andreopoulos W."/>
            <person name="Labutti K."/>
            <person name="Pangilinan J."/>
            <person name="Ruiz-Duenas F.J."/>
            <person name="Barrasa J.M."/>
            <person name="Sanchez-Garcia M."/>
            <person name="Camarero S."/>
            <person name="Miyauchi S."/>
            <person name="Serrano A."/>
            <person name="Linde D."/>
            <person name="Babiker R."/>
            <person name="Drula E."/>
            <person name="Ayuso-Fernandez I."/>
            <person name="Pacheco R."/>
            <person name="Padilla G."/>
            <person name="Ferreira P."/>
            <person name="Barriuso J."/>
            <person name="Kellner H."/>
            <person name="Castanera R."/>
            <person name="Alfaro M."/>
            <person name="Ramirez L."/>
            <person name="Pisabarro A.G."/>
            <person name="Kuo A."/>
            <person name="Tritt A."/>
            <person name="Lipzen A."/>
            <person name="He G."/>
            <person name="Yan M."/>
            <person name="Ng V."/>
            <person name="Cullen D."/>
            <person name="Martin F."/>
            <person name="Rosso M.-N."/>
            <person name="Henrissat B."/>
            <person name="Hibbett D."/>
            <person name="Martinez A.T."/>
            <person name="Grigoriev I.V."/>
        </authorList>
    </citation>
    <scope>NUCLEOTIDE SEQUENCE</scope>
    <source>
        <strain evidence="3">ATCC 90797</strain>
    </source>
</reference>
<accession>A0A9P6D2B7</accession>
<evidence type="ECO:0000313" key="3">
    <source>
        <dbReference type="EMBL" id="KAF9489786.1"/>
    </source>
</evidence>
<dbReference type="GO" id="GO:0016491">
    <property type="term" value="F:oxidoreductase activity"/>
    <property type="evidence" value="ECO:0007669"/>
    <property type="project" value="InterPro"/>
</dbReference>
<dbReference type="InterPro" id="IPR036188">
    <property type="entry name" value="FAD/NAD-bd_sf"/>
</dbReference>
<feature type="domain" description="FAD/NAD(P)-binding" evidence="2">
    <location>
        <begin position="7"/>
        <end position="148"/>
    </location>
</feature>
<comment type="caution">
    <text evidence="3">The sequence shown here is derived from an EMBL/GenBank/DDBJ whole genome shotgun (WGS) entry which is preliminary data.</text>
</comment>
<protein>
    <submittedName>
        <fullName evidence="3">FAD/NAD(P)-binding domain-containing protein</fullName>
    </submittedName>
</protein>
<dbReference type="PANTHER" id="PTHR42877">
    <property type="entry name" value="L-ORNITHINE N(5)-MONOOXYGENASE-RELATED"/>
    <property type="match status" value="1"/>
</dbReference>
<dbReference type="SUPFAM" id="SSF51905">
    <property type="entry name" value="FAD/NAD(P)-binding domain"/>
    <property type="match status" value="2"/>
</dbReference>
<comment type="similarity">
    <text evidence="1">Belongs to the FAD-binding monooxygenase family.</text>
</comment>
<proteinExistence type="inferred from homology"/>
<evidence type="ECO:0000313" key="4">
    <source>
        <dbReference type="Proteomes" id="UP000807025"/>
    </source>
</evidence>
<dbReference type="PANTHER" id="PTHR42877:SF4">
    <property type="entry name" value="FAD_NAD(P)-BINDING DOMAIN-CONTAINING PROTEIN-RELATED"/>
    <property type="match status" value="1"/>
</dbReference>
<dbReference type="InterPro" id="IPR051209">
    <property type="entry name" value="FAD-bind_Monooxygenase_sf"/>
</dbReference>
<dbReference type="Gene3D" id="3.50.50.60">
    <property type="entry name" value="FAD/NAD(P)-binding domain"/>
    <property type="match status" value="1"/>
</dbReference>
<evidence type="ECO:0000259" key="2">
    <source>
        <dbReference type="Pfam" id="PF07992"/>
    </source>
</evidence>
<sequence>MTSKEPHVVVIGAGLAGISTGIALKQQLNCKNFTIYEKANNVVGTWRENTYPSTYFVGQPELQAYWEGLFHKHGLVVHTQFNTLYKSAVWDVDAQLYRIVLEDSITGAKIETQAHAIVFAMGGFARAMYPPEILGREVFKGAIWHSAEWDHRFVLQGKRVGVISNGCSVYVEHQYLRLTRDVNSKYPGWVQTLFAYVPGVMRLYRNIIMAVSDTVSLAFRKENTFVLKQARKGFTKYLKSKLPKEMLEKMTPSYRQYLQPLVLTETIDYPPHPHGILMGTAPGCRRIIVDVGYLDALQQPNVTVNWDGIDSIVEGGIKTKTGEVIELDAITCGSYAINTLPK</sequence>